<gene>
    <name evidence="1" type="ORF">SM611_03885</name>
</gene>
<keyword evidence="2" id="KW-1185">Reference proteome</keyword>
<accession>A0ABV4Q7U0</accession>
<comment type="caution">
    <text evidence="1">The sequence shown here is derived from an EMBL/GenBank/DDBJ whole genome shotgun (WGS) entry which is preliminary data.</text>
</comment>
<proteinExistence type="predicted"/>
<dbReference type="Proteomes" id="UP001569963">
    <property type="component" value="Unassembled WGS sequence"/>
</dbReference>
<evidence type="ECO:0008006" key="3">
    <source>
        <dbReference type="Google" id="ProtNLM"/>
    </source>
</evidence>
<protein>
    <recommendedName>
        <fullName evidence="3">XRE family transcriptional regulator</fullName>
    </recommendedName>
</protein>
<evidence type="ECO:0000313" key="2">
    <source>
        <dbReference type="Proteomes" id="UP001569963"/>
    </source>
</evidence>
<name>A0ABV4Q7U0_9ACTN</name>
<evidence type="ECO:0000313" key="1">
    <source>
        <dbReference type="EMBL" id="MFA1538059.1"/>
    </source>
</evidence>
<sequence>MDPRTQETALRYFPLLGRRHPVCSPLPERVQEIVDLACIAEREDANALHSAAHALNKAALLASDNGLGKEARQLCWQHIDRYRPAGHRLTTLQARYMLEPVVNLARLHIRDRDPEAALRILKEMHHAVTTGTDLMVDGRVLPLGQLTGSQEGRNKLREWVWLQLLTDGTRAMTSMGRWEDAVALAEAHRGIGTHLLEGRQVAILAACVGNRHSEAREILHSSTPTEPWEHQVASCLKVICDSTDPPALHGLIIAMIRAFCDSEPVTGYALFRVRLGLTVTTLASINPHSRAPTLLRQVAAEAVDSGDGYAARAVLNHRIPDLQLLACQRRALADIVTASGLGFGPLIPSLQTAFANGTETAMKALSASLETKDSPAAIRLPDSS</sequence>
<reference evidence="1 2" key="1">
    <citation type="submission" date="2023-11" db="EMBL/GenBank/DDBJ databases">
        <title>Actinomadura monticuli sp. nov., isolated from volcanic ash.</title>
        <authorList>
            <person name="Lee S.D."/>
            <person name="Yang H."/>
            <person name="Kim I.S."/>
        </authorList>
    </citation>
    <scope>NUCLEOTIDE SEQUENCE [LARGE SCALE GENOMIC DNA]</scope>
    <source>
        <strain evidence="1 2">DLS-62</strain>
    </source>
</reference>
<dbReference type="EMBL" id="JAXCEI010000001">
    <property type="protein sequence ID" value="MFA1538059.1"/>
    <property type="molecule type" value="Genomic_DNA"/>
</dbReference>
<organism evidence="1 2">
    <name type="scientific">Actinomadura monticuli</name>
    <dbReference type="NCBI Taxonomy" id="3097367"/>
    <lineage>
        <taxon>Bacteria</taxon>
        <taxon>Bacillati</taxon>
        <taxon>Actinomycetota</taxon>
        <taxon>Actinomycetes</taxon>
        <taxon>Streptosporangiales</taxon>
        <taxon>Thermomonosporaceae</taxon>
        <taxon>Actinomadura</taxon>
    </lineage>
</organism>
<dbReference type="RefSeq" id="WP_371947383.1">
    <property type="nucleotide sequence ID" value="NZ_JAXCEI010000001.1"/>
</dbReference>